<feature type="region of interest" description="Disordered" evidence="1">
    <location>
        <begin position="200"/>
        <end position="223"/>
    </location>
</feature>
<dbReference type="EMBL" id="BPFH01000007">
    <property type="protein sequence ID" value="GIT96605.1"/>
    <property type="molecule type" value="Genomic_DNA"/>
</dbReference>
<dbReference type="Proteomes" id="UP000786693">
    <property type="component" value="Unassembled WGS sequence"/>
</dbReference>
<organism evidence="2 3">
    <name type="scientific">Jannaschia pagri</name>
    <dbReference type="NCBI Taxonomy" id="2829797"/>
    <lineage>
        <taxon>Bacteria</taxon>
        <taxon>Pseudomonadati</taxon>
        <taxon>Pseudomonadota</taxon>
        <taxon>Alphaproteobacteria</taxon>
        <taxon>Rhodobacterales</taxon>
        <taxon>Roseobacteraceae</taxon>
        <taxon>Jannaschia</taxon>
    </lineage>
</organism>
<proteinExistence type="predicted"/>
<sequence length="223" mass="23992">MLSKADMCCPAVTEVFTTSRDGAATAFLLAQLASRRGPILWVQDRLSAQEGGLPYGRGIAGITGQDRPILRVAARTPAEALWAMEEGLECSALSAVIGEVWGSPKVLDFTATKRLALRSQRSKVPLWVLRSDAEPSLSVAPDRWRVASAPSTDNTLDARAPGEALWSAELFRSRTRRPGTWVASHDRASDRLHLVAPLRDGAVGEDADPHPAPRLRPLGRGAA</sequence>
<dbReference type="RefSeq" id="WP_220750109.1">
    <property type="nucleotide sequence ID" value="NZ_BPFH01000007.1"/>
</dbReference>
<reference evidence="2 3" key="1">
    <citation type="submission" date="2021-05" db="EMBL/GenBank/DDBJ databases">
        <title>Bacteria Genome sequencing.</title>
        <authorList>
            <person name="Takabe Y."/>
            <person name="Nakajima Y."/>
            <person name="Suzuki S."/>
            <person name="Shiozaki T."/>
        </authorList>
    </citation>
    <scope>NUCLEOTIDE SEQUENCE [LARGE SCALE GENOMIC DNA]</scope>
    <source>
        <strain evidence="2 3">AI_62</strain>
    </source>
</reference>
<dbReference type="Gene3D" id="3.40.50.300">
    <property type="entry name" value="P-loop containing nucleotide triphosphate hydrolases"/>
    <property type="match status" value="1"/>
</dbReference>
<evidence type="ECO:0000256" key="1">
    <source>
        <dbReference type="SAM" id="MobiDB-lite"/>
    </source>
</evidence>
<accession>A0ABQ4NQB3</accession>
<protein>
    <recommendedName>
        <fullName evidence="4">Protein ImuA</fullName>
    </recommendedName>
</protein>
<gene>
    <name evidence="2" type="ORF">JANAI62_32280</name>
</gene>
<dbReference type="SUPFAM" id="SSF52540">
    <property type="entry name" value="P-loop containing nucleoside triphosphate hydrolases"/>
    <property type="match status" value="1"/>
</dbReference>
<name>A0ABQ4NQB3_9RHOB</name>
<comment type="caution">
    <text evidence="2">The sequence shown here is derived from an EMBL/GenBank/DDBJ whole genome shotgun (WGS) entry which is preliminary data.</text>
</comment>
<keyword evidence="3" id="KW-1185">Reference proteome</keyword>
<evidence type="ECO:0000313" key="3">
    <source>
        <dbReference type="Proteomes" id="UP000786693"/>
    </source>
</evidence>
<evidence type="ECO:0008006" key="4">
    <source>
        <dbReference type="Google" id="ProtNLM"/>
    </source>
</evidence>
<dbReference type="InterPro" id="IPR027417">
    <property type="entry name" value="P-loop_NTPase"/>
</dbReference>
<evidence type="ECO:0000313" key="2">
    <source>
        <dbReference type="EMBL" id="GIT96605.1"/>
    </source>
</evidence>